<dbReference type="STRING" id="428990.SAMN06295987_102219"/>
<evidence type="ECO:0000313" key="14">
    <source>
        <dbReference type="Proteomes" id="UP000190989"/>
    </source>
</evidence>
<keyword evidence="9" id="KW-0472">Membrane</keyword>
<keyword evidence="9" id="KW-1133">Transmembrane helix</keyword>
<feature type="domain" description="Peptidase M48" evidence="11">
    <location>
        <begin position="210"/>
        <end position="412"/>
    </location>
</feature>
<evidence type="ECO:0000313" key="13">
    <source>
        <dbReference type="EMBL" id="SLJ93990.1"/>
    </source>
</evidence>
<keyword evidence="4 7" id="KW-0862">Zinc</keyword>
<dbReference type="EMBL" id="FVZE01000002">
    <property type="protein sequence ID" value="SLJ93990.1"/>
    <property type="molecule type" value="Genomic_DNA"/>
</dbReference>
<evidence type="ECO:0000256" key="9">
    <source>
        <dbReference type="SAM" id="Phobius"/>
    </source>
</evidence>
<comment type="cofactor">
    <cofactor evidence="7 8">
        <name>Zn(2+)</name>
        <dbReference type="ChEBI" id="CHEBI:29105"/>
    </cofactor>
    <text evidence="7 8">Binds 1 zinc ion per subunit.</text>
</comment>
<organism evidence="13 14">
    <name type="scientific">Novosphingobium mathurense</name>
    <dbReference type="NCBI Taxonomy" id="428990"/>
    <lineage>
        <taxon>Bacteria</taxon>
        <taxon>Pseudomonadati</taxon>
        <taxon>Pseudomonadota</taxon>
        <taxon>Alphaproteobacteria</taxon>
        <taxon>Sphingomonadales</taxon>
        <taxon>Sphingomonadaceae</taxon>
        <taxon>Novosphingobium</taxon>
    </lineage>
</organism>
<accession>A0A1U6HE84</accession>
<proteinExistence type="inferred from homology"/>
<keyword evidence="14" id="KW-1185">Reference proteome</keyword>
<dbReference type="RefSeq" id="WP_245828888.1">
    <property type="nucleotide sequence ID" value="NZ_FVZE01000002.1"/>
</dbReference>
<evidence type="ECO:0000256" key="6">
    <source>
        <dbReference type="PIRSR" id="PIRSR627057-1"/>
    </source>
</evidence>
<evidence type="ECO:0000256" key="2">
    <source>
        <dbReference type="ARBA" id="ARBA00022723"/>
    </source>
</evidence>
<keyword evidence="1 8" id="KW-0645">Protease</keyword>
<feature type="transmembrane region" description="Helical" evidence="9">
    <location>
        <begin position="175"/>
        <end position="198"/>
    </location>
</feature>
<dbReference type="Proteomes" id="UP000190989">
    <property type="component" value="Unassembled WGS sequence"/>
</dbReference>
<gene>
    <name evidence="13" type="ORF">SAMN06295987_102219</name>
</gene>
<feature type="binding site" evidence="7">
    <location>
        <position position="277"/>
    </location>
    <ligand>
        <name>Zn(2+)</name>
        <dbReference type="ChEBI" id="CHEBI:29105"/>
        <note>catalytic</note>
    </ligand>
</feature>
<protein>
    <submittedName>
        <fullName evidence="13">STE24 endopeptidase</fullName>
    </submittedName>
</protein>
<evidence type="ECO:0000256" key="1">
    <source>
        <dbReference type="ARBA" id="ARBA00022670"/>
    </source>
</evidence>
<keyword evidence="9" id="KW-0812">Transmembrane</keyword>
<reference evidence="14" key="1">
    <citation type="submission" date="2017-02" db="EMBL/GenBank/DDBJ databases">
        <authorList>
            <person name="Varghese N."/>
            <person name="Submissions S."/>
        </authorList>
    </citation>
    <scope>NUCLEOTIDE SEQUENCE [LARGE SCALE GENOMIC DNA]</scope>
    <source>
        <strain evidence="14">SM117</strain>
    </source>
</reference>
<feature type="chain" id="PRO_5012527312" evidence="10">
    <location>
        <begin position="25"/>
        <end position="438"/>
    </location>
</feature>
<dbReference type="InterPro" id="IPR027057">
    <property type="entry name" value="CAXX_Prtase_1"/>
</dbReference>
<feature type="transmembrane region" description="Helical" evidence="9">
    <location>
        <begin position="291"/>
        <end position="313"/>
    </location>
</feature>
<keyword evidence="2 7" id="KW-0479">Metal-binding</keyword>
<dbReference type="CDD" id="cd07343">
    <property type="entry name" value="M48A_Zmpste24p_like"/>
    <property type="match status" value="1"/>
</dbReference>
<dbReference type="GO" id="GO:0071586">
    <property type="term" value="P:CAAX-box protein processing"/>
    <property type="evidence" value="ECO:0007669"/>
    <property type="project" value="InterPro"/>
</dbReference>
<evidence type="ECO:0000256" key="3">
    <source>
        <dbReference type="ARBA" id="ARBA00022801"/>
    </source>
</evidence>
<feature type="binding site" evidence="7">
    <location>
        <position position="281"/>
    </location>
    <ligand>
        <name>Zn(2+)</name>
        <dbReference type="ChEBI" id="CHEBI:29105"/>
        <note>catalytic</note>
    </ligand>
</feature>
<evidence type="ECO:0000256" key="4">
    <source>
        <dbReference type="ARBA" id="ARBA00022833"/>
    </source>
</evidence>
<dbReference type="InterPro" id="IPR032456">
    <property type="entry name" value="Peptidase_M48_N"/>
</dbReference>
<dbReference type="Pfam" id="PF16491">
    <property type="entry name" value="Peptidase_M48_N"/>
    <property type="match status" value="1"/>
</dbReference>
<feature type="domain" description="CAAX prenyl protease 1 N-terminal" evidence="12">
    <location>
        <begin position="55"/>
        <end position="204"/>
    </location>
</feature>
<sequence>MMHGKRAAMLLIAGTAILSGSALAASAPQAGFDVDQATRLWLDTLQGPARARSDAYFEGGYWLPLWGTLIAVLIDCALLHFRLSARFRDWGSRISRRPSAIVAVTALLYLFVGSLLTLPWTIYSQFFRERAYGLMNLSFGGWLGEQTIGLAFSLVVGTVLLVALYAAIRRFPRRWWVLGTGIVAAFALVALLLAPVYLSPLFNTYREMPQGPVRDRIVAMANRFDVPAEHIYVFDASKQSDRISANVSGIGPTIRISLNDNLLNRSTPEEIEAVMGHELGHYVLGHAWRNIAFFVVLAALCLFLVARIAPALIARYGQRWGVRDLSDPASVPAMMICISVLSLLATPLTNCLIRIDESEADVFGLDAAREPDAFAAIAMKLADYRKIEPGPREEILFFDHPSGATRVRMAMQWKKDHVPDARMVHPAPLPQHFGEHHK</sequence>
<dbReference type="GO" id="GO:0046872">
    <property type="term" value="F:metal ion binding"/>
    <property type="evidence" value="ECO:0007669"/>
    <property type="project" value="UniProtKB-KW"/>
</dbReference>
<dbReference type="PANTHER" id="PTHR10120">
    <property type="entry name" value="CAAX PRENYL PROTEASE 1"/>
    <property type="match status" value="1"/>
</dbReference>
<keyword evidence="3 8" id="KW-0378">Hydrolase</keyword>
<comment type="similarity">
    <text evidence="8">Belongs to the peptidase M48 family.</text>
</comment>
<keyword evidence="5 8" id="KW-0482">Metalloprotease</keyword>
<keyword evidence="10" id="KW-0732">Signal</keyword>
<feature type="active site" description="Proton donor" evidence="6">
    <location>
        <position position="361"/>
    </location>
</feature>
<dbReference type="InterPro" id="IPR001915">
    <property type="entry name" value="Peptidase_M48"/>
</dbReference>
<feature type="transmembrane region" description="Helical" evidence="9">
    <location>
        <begin position="61"/>
        <end position="81"/>
    </location>
</feature>
<feature type="transmembrane region" description="Helical" evidence="9">
    <location>
        <begin position="147"/>
        <end position="168"/>
    </location>
</feature>
<evidence type="ECO:0000256" key="10">
    <source>
        <dbReference type="SAM" id="SignalP"/>
    </source>
</evidence>
<dbReference type="AlphaFoldDB" id="A0A1U6HE84"/>
<evidence type="ECO:0000259" key="12">
    <source>
        <dbReference type="Pfam" id="PF16491"/>
    </source>
</evidence>
<feature type="binding site" evidence="7">
    <location>
        <position position="357"/>
    </location>
    <ligand>
        <name>Zn(2+)</name>
        <dbReference type="ChEBI" id="CHEBI:29105"/>
        <note>catalytic</note>
    </ligand>
</feature>
<evidence type="ECO:0000256" key="5">
    <source>
        <dbReference type="ARBA" id="ARBA00023049"/>
    </source>
</evidence>
<evidence type="ECO:0000259" key="11">
    <source>
        <dbReference type="Pfam" id="PF01435"/>
    </source>
</evidence>
<feature type="signal peptide" evidence="10">
    <location>
        <begin position="1"/>
        <end position="24"/>
    </location>
</feature>
<evidence type="ECO:0000256" key="8">
    <source>
        <dbReference type="RuleBase" id="RU003983"/>
    </source>
</evidence>
<name>A0A1U6HE84_9SPHN</name>
<dbReference type="Pfam" id="PF01435">
    <property type="entry name" value="Peptidase_M48"/>
    <property type="match status" value="1"/>
</dbReference>
<feature type="active site" evidence="6">
    <location>
        <position position="278"/>
    </location>
</feature>
<evidence type="ECO:0000256" key="7">
    <source>
        <dbReference type="PIRSR" id="PIRSR627057-2"/>
    </source>
</evidence>
<dbReference type="GO" id="GO:0004222">
    <property type="term" value="F:metalloendopeptidase activity"/>
    <property type="evidence" value="ECO:0007669"/>
    <property type="project" value="InterPro"/>
</dbReference>
<feature type="transmembrane region" description="Helical" evidence="9">
    <location>
        <begin position="101"/>
        <end position="127"/>
    </location>
</feature>
<dbReference type="Gene3D" id="3.30.2010.10">
    <property type="entry name" value="Metalloproteases ('zincins'), catalytic domain"/>
    <property type="match status" value="1"/>
</dbReference>